<evidence type="ECO:0000256" key="5">
    <source>
        <dbReference type="ARBA" id="ARBA00022448"/>
    </source>
</evidence>
<evidence type="ECO:0000256" key="12">
    <source>
        <dbReference type="RuleBase" id="RU363101"/>
    </source>
</evidence>
<evidence type="ECO:0000256" key="11">
    <source>
        <dbReference type="ARBA" id="ARBA00023136"/>
    </source>
</evidence>
<dbReference type="GO" id="GO:0015886">
    <property type="term" value="P:heme transport"/>
    <property type="evidence" value="ECO:0007669"/>
    <property type="project" value="InterPro"/>
</dbReference>
<evidence type="ECO:0000256" key="6">
    <source>
        <dbReference type="ARBA" id="ARBA00022475"/>
    </source>
</evidence>
<comment type="function">
    <text evidence="1 12">Required for the export of heme to the periplasm for the biogenesis of c-type cytochromes.</text>
</comment>
<evidence type="ECO:0000313" key="14">
    <source>
        <dbReference type="Proteomes" id="UP000194798"/>
    </source>
</evidence>
<keyword evidence="6 12" id="KW-1003">Cell membrane</keyword>
<accession>A0A251X6A7</accession>
<protein>
    <recommendedName>
        <fullName evidence="4 12">Heme exporter protein D</fullName>
    </recommendedName>
</protein>
<dbReference type="Pfam" id="PF04995">
    <property type="entry name" value="CcmD"/>
    <property type="match status" value="1"/>
</dbReference>
<dbReference type="InterPro" id="IPR052075">
    <property type="entry name" value="Heme_exporter_D"/>
</dbReference>
<comment type="similarity">
    <text evidence="3 12">Belongs to the CcmD/CycX/HelD family.</text>
</comment>
<evidence type="ECO:0000256" key="4">
    <source>
        <dbReference type="ARBA" id="ARBA00016461"/>
    </source>
</evidence>
<evidence type="ECO:0000313" key="13">
    <source>
        <dbReference type="EMBL" id="OUD13193.1"/>
    </source>
</evidence>
<keyword evidence="14" id="KW-1185">Reference proteome</keyword>
<evidence type="ECO:0000256" key="3">
    <source>
        <dbReference type="ARBA" id="ARBA00008741"/>
    </source>
</evidence>
<keyword evidence="7 12" id="KW-0997">Cell inner membrane</keyword>
<dbReference type="AlphaFoldDB" id="A0A251X6A7"/>
<dbReference type="PANTHER" id="PTHR37531:SF1">
    <property type="entry name" value="HEME EXPORTER PROTEIN D"/>
    <property type="match status" value="1"/>
</dbReference>
<organism evidence="13 14">
    <name type="scientific">Thioflexithrix psekupsensis</name>
    <dbReference type="NCBI Taxonomy" id="1570016"/>
    <lineage>
        <taxon>Bacteria</taxon>
        <taxon>Pseudomonadati</taxon>
        <taxon>Pseudomonadota</taxon>
        <taxon>Gammaproteobacteria</taxon>
        <taxon>Thiotrichales</taxon>
        <taxon>Thioflexithrix</taxon>
    </lineage>
</organism>
<dbReference type="PANTHER" id="PTHR37531">
    <property type="entry name" value="HEME EXPORTER PROTEIN D"/>
    <property type="match status" value="1"/>
</dbReference>
<keyword evidence="8 12" id="KW-0812">Transmembrane</keyword>
<evidence type="ECO:0000256" key="7">
    <source>
        <dbReference type="ARBA" id="ARBA00022519"/>
    </source>
</evidence>
<evidence type="ECO:0000256" key="1">
    <source>
        <dbReference type="ARBA" id="ARBA00002442"/>
    </source>
</evidence>
<evidence type="ECO:0000256" key="9">
    <source>
        <dbReference type="ARBA" id="ARBA00022748"/>
    </source>
</evidence>
<keyword evidence="9 12" id="KW-0201">Cytochrome c-type biogenesis</keyword>
<comment type="caution">
    <text evidence="13">The sequence shown here is derived from an EMBL/GenBank/DDBJ whole genome shotgun (WGS) entry which is preliminary data.</text>
</comment>
<dbReference type="EMBL" id="MSLT01000018">
    <property type="protein sequence ID" value="OUD13193.1"/>
    <property type="molecule type" value="Genomic_DNA"/>
</dbReference>
<dbReference type="NCBIfam" id="TIGR03141">
    <property type="entry name" value="cytochro_ccmD"/>
    <property type="match status" value="1"/>
</dbReference>
<reference evidence="13 14" key="1">
    <citation type="submission" date="2016-12" db="EMBL/GenBank/DDBJ databases">
        <title>Thioflexothrix psekupsii D3 genome sequencing and assembly.</title>
        <authorList>
            <person name="Fomenkov A."/>
            <person name="Vincze T."/>
            <person name="Grabovich M."/>
            <person name="Anton B.P."/>
            <person name="Dubinina G."/>
            <person name="Orlova M."/>
            <person name="Belousova E."/>
            <person name="Roberts R.J."/>
        </authorList>
    </citation>
    <scope>NUCLEOTIDE SEQUENCE [LARGE SCALE GENOMIC DNA]</scope>
    <source>
        <strain evidence="13">D3</strain>
    </source>
</reference>
<name>A0A251X6A7_9GAMM</name>
<dbReference type="Proteomes" id="UP000194798">
    <property type="component" value="Unassembled WGS sequence"/>
</dbReference>
<dbReference type="InterPro" id="IPR007078">
    <property type="entry name" value="Haem_export_protD_CcmD"/>
</dbReference>
<dbReference type="GO" id="GO:0017004">
    <property type="term" value="P:cytochrome complex assembly"/>
    <property type="evidence" value="ECO:0007669"/>
    <property type="project" value="UniProtKB-KW"/>
</dbReference>
<evidence type="ECO:0000256" key="8">
    <source>
        <dbReference type="ARBA" id="ARBA00022692"/>
    </source>
</evidence>
<dbReference type="OrthoDB" id="9815607at2"/>
<evidence type="ECO:0000256" key="10">
    <source>
        <dbReference type="ARBA" id="ARBA00022989"/>
    </source>
</evidence>
<sequence length="61" mass="7184">MGEFFEMGGYGFYVWTSYALFAIVFVGNVLVAWRRERAFLNSLSRKVRRKQNELYHSDAQA</sequence>
<dbReference type="GO" id="GO:1903607">
    <property type="term" value="P:cytochrome c biosynthetic process"/>
    <property type="evidence" value="ECO:0007669"/>
    <property type="project" value="TreeGrafter"/>
</dbReference>
<dbReference type="RefSeq" id="WP_086488640.1">
    <property type="nucleotide sequence ID" value="NZ_MSLT01000018.1"/>
</dbReference>
<keyword evidence="11 12" id="KW-0472">Membrane</keyword>
<keyword evidence="5 12" id="KW-0813">Transport</keyword>
<feature type="transmembrane region" description="Helical" evidence="12">
    <location>
        <begin position="12"/>
        <end position="33"/>
    </location>
</feature>
<dbReference type="GO" id="GO:0005886">
    <property type="term" value="C:plasma membrane"/>
    <property type="evidence" value="ECO:0007669"/>
    <property type="project" value="UniProtKB-SubCell"/>
</dbReference>
<keyword evidence="10 12" id="KW-1133">Transmembrane helix</keyword>
<evidence type="ECO:0000256" key="2">
    <source>
        <dbReference type="ARBA" id="ARBA00004377"/>
    </source>
</evidence>
<comment type="subcellular location">
    <subcellularLocation>
        <location evidence="2 12">Cell inner membrane</location>
        <topology evidence="2 12">Single-pass membrane protein</topology>
    </subcellularLocation>
</comment>
<gene>
    <name evidence="13" type="ORF">TPSD3_11160</name>
</gene>
<proteinExistence type="inferred from homology"/>